<feature type="transmembrane region" description="Helical" evidence="4">
    <location>
        <begin position="12"/>
        <end position="30"/>
    </location>
</feature>
<protein>
    <submittedName>
        <fullName evidence="5">Cytochrome p450</fullName>
    </submittedName>
</protein>
<dbReference type="InterPro" id="IPR036396">
    <property type="entry name" value="Cyt_P450_sf"/>
</dbReference>
<reference evidence="5 6" key="1">
    <citation type="submission" date="2020-06" db="EMBL/GenBank/DDBJ databases">
        <title>Transcriptomic and genomic resources for Thalictrum thalictroides and T. hernandezii: Facilitating candidate gene discovery in an emerging model plant lineage.</title>
        <authorList>
            <person name="Arias T."/>
            <person name="Riano-Pachon D.M."/>
            <person name="Di Stilio V.S."/>
        </authorList>
    </citation>
    <scope>NUCLEOTIDE SEQUENCE [LARGE SCALE GENOMIC DNA]</scope>
    <source>
        <strain evidence="6">cv. WT478/WT964</strain>
        <tissue evidence="5">Leaves</tissue>
    </source>
</reference>
<comment type="similarity">
    <text evidence="1">Belongs to the cytochrome P450 family.</text>
</comment>
<dbReference type="InterPro" id="IPR002401">
    <property type="entry name" value="Cyt_P450_E_grp-I"/>
</dbReference>
<dbReference type="GO" id="GO:0020037">
    <property type="term" value="F:heme binding"/>
    <property type="evidence" value="ECO:0007669"/>
    <property type="project" value="InterPro"/>
</dbReference>
<sequence>MNQFIQSLQQQATSSNLFYVILFFLFVILVKRFNRSETNKLPPPSPSKLPIIGNLHQLHGLPHLAFKSLAQKHGPLILLHLGSKPTLVVSSAEIAQDVMKTYDHLFSSRPELEFVKRLTYGKDITFSPYGEYWRQIRKLCVLQLLSAKKVKSFQFVREEEVALMMDKIKDFSLSTSVINLSDMFIHLSYDVVCRTALGKKYNDGEVGKKLKSILKEFIYLLSVTNVGELIPSLAWVNNLNGLNARVEKSFRDVDSFISEVVEEHIEKKRSRIDGHGSGDNEEEDLVDVMLAIENGEREHGISWARDTTKAIVLDIFAAGTDTSSIVLEWAMSELIRHPNIMEDVQKEEISCKEYN</sequence>
<name>A0A7J6VS15_THATH</name>
<gene>
    <name evidence="5" type="ORF">FRX31_022740</name>
</gene>
<evidence type="ECO:0000256" key="4">
    <source>
        <dbReference type="SAM" id="Phobius"/>
    </source>
</evidence>
<dbReference type="GO" id="GO:0016705">
    <property type="term" value="F:oxidoreductase activity, acting on paired donors, with incorporation or reduction of molecular oxygen"/>
    <property type="evidence" value="ECO:0007669"/>
    <property type="project" value="InterPro"/>
</dbReference>
<keyword evidence="6" id="KW-1185">Reference proteome</keyword>
<dbReference type="GO" id="GO:0044550">
    <property type="term" value="P:secondary metabolite biosynthetic process"/>
    <property type="evidence" value="ECO:0007669"/>
    <property type="project" value="UniProtKB-ARBA"/>
</dbReference>
<dbReference type="AlphaFoldDB" id="A0A7J6VS15"/>
<comment type="caution">
    <text evidence="5">The sequence shown here is derived from an EMBL/GenBank/DDBJ whole genome shotgun (WGS) entry which is preliminary data.</text>
</comment>
<keyword evidence="4" id="KW-0472">Membrane</keyword>
<dbReference type="OrthoDB" id="1470350at2759"/>
<evidence type="ECO:0000256" key="3">
    <source>
        <dbReference type="ARBA" id="ARBA00023004"/>
    </source>
</evidence>
<keyword evidence="3" id="KW-0408">Iron</keyword>
<dbReference type="PANTHER" id="PTHR47955:SF15">
    <property type="entry name" value="CYTOCHROME P450 71A2-LIKE"/>
    <property type="match status" value="1"/>
</dbReference>
<dbReference type="EMBL" id="JABWDY010027718">
    <property type="protein sequence ID" value="KAF5187673.1"/>
    <property type="molecule type" value="Genomic_DNA"/>
</dbReference>
<dbReference type="Gene3D" id="1.10.630.10">
    <property type="entry name" value="Cytochrome P450"/>
    <property type="match status" value="1"/>
</dbReference>
<keyword evidence="2" id="KW-0479">Metal-binding</keyword>
<dbReference type="PRINTS" id="PR00463">
    <property type="entry name" value="EP450I"/>
</dbReference>
<evidence type="ECO:0000256" key="2">
    <source>
        <dbReference type="ARBA" id="ARBA00022723"/>
    </source>
</evidence>
<dbReference type="InterPro" id="IPR001128">
    <property type="entry name" value="Cyt_P450"/>
</dbReference>
<dbReference type="Pfam" id="PF00067">
    <property type="entry name" value="p450"/>
    <property type="match status" value="1"/>
</dbReference>
<dbReference type="PANTHER" id="PTHR47955">
    <property type="entry name" value="CYTOCHROME P450 FAMILY 71 PROTEIN"/>
    <property type="match status" value="1"/>
</dbReference>
<dbReference type="SUPFAM" id="SSF48264">
    <property type="entry name" value="Cytochrome P450"/>
    <property type="match status" value="1"/>
</dbReference>
<accession>A0A7J6VS15</accession>
<evidence type="ECO:0000313" key="6">
    <source>
        <dbReference type="Proteomes" id="UP000554482"/>
    </source>
</evidence>
<evidence type="ECO:0000256" key="1">
    <source>
        <dbReference type="ARBA" id="ARBA00010617"/>
    </source>
</evidence>
<dbReference type="Proteomes" id="UP000554482">
    <property type="component" value="Unassembled WGS sequence"/>
</dbReference>
<dbReference type="GO" id="GO:0004497">
    <property type="term" value="F:monooxygenase activity"/>
    <property type="evidence" value="ECO:0007669"/>
    <property type="project" value="InterPro"/>
</dbReference>
<keyword evidence="4" id="KW-1133">Transmembrane helix</keyword>
<organism evidence="5 6">
    <name type="scientific">Thalictrum thalictroides</name>
    <name type="common">Rue-anemone</name>
    <name type="synonym">Anemone thalictroides</name>
    <dbReference type="NCBI Taxonomy" id="46969"/>
    <lineage>
        <taxon>Eukaryota</taxon>
        <taxon>Viridiplantae</taxon>
        <taxon>Streptophyta</taxon>
        <taxon>Embryophyta</taxon>
        <taxon>Tracheophyta</taxon>
        <taxon>Spermatophyta</taxon>
        <taxon>Magnoliopsida</taxon>
        <taxon>Ranunculales</taxon>
        <taxon>Ranunculaceae</taxon>
        <taxon>Thalictroideae</taxon>
        <taxon>Thalictrum</taxon>
    </lineage>
</organism>
<evidence type="ECO:0000313" key="5">
    <source>
        <dbReference type="EMBL" id="KAF5187673.1"/>
    </source>
</evidence>
<keyword evidence="4" id="KW-0812">Transmembrane</keyword>
<proteinExistence type="inferred from homology"/>
<dbReference type="GO" id="GO:0005506">
    <property type="term" value="F:iron ion binding"/>
    <property type="evidence" value="ECO:0007669"/>
    <property type="project" value="InterPro"/>
</dbReference>